<dbReference type="AlphaFoldDB" id="C0E6C6"/>
<organism evidence="2 3">
    <name type="scientific">Corynebacterium matruchotii ATCC 33806</name>
    <dbReference type="NCBI Taxonomy" id="566549"/>
    <lineage>
        <taxon>Bacteria</taxon>
        <taxon>Bacillati</taxon>
        <taxon>Actinomycetota</taxon>
        <taxon>Actinomycetes</taxon>
        <taxon>Mycobacteriales</taxon>
        <taxon>Corynebacteriaceae</taxon>
        <taxon>Corynebacterium</taxon>
    </lineage>
</organism>
<evidence type="ECO:0008006" key="4">
    <source>
        <dbReference type="Google" id="ProtNLM"/>
    </source>
</evidence>
<feature type="region of interest" description="Disordered" evidence="1">
    <location>
        <begin position="462"/>
        <end position="535"/>
    </location>
</feature>
<feature type="compositionally biased region" description="Gly residues" evidence="1">
    <location>
        <begin position="488"/>
        <end position="526"/>
    </location>
</feature>
<dbReference type="EMBL" id="ACEB01000042">
    <property type="protein sequence ID" value="EEG25967.1"/>
    <property type="molecule type" value="Genomic_DNA"/>
</dbReference>
<comment type="caution">
    <text evidence="2">The sequence shown here is derived from an EMBL/GenBank/DDBJ whole genome shotgun (WGS) entry which is preliminary data.</text>
</comment>
<feature type="compositionally biased region" description="Gly residues" evidence="1">
    <location>
        <begin position="463"/>
        <end position="475"/>
    </location>
</feature>
<feature type="region of interest" description="Disordered" evidence="1">
    <location>
        <begin position="410"/>
        <end position="447"/>
    </location>
</feature>
<evidence type="ECO:0000313" key="3">
    <source>
        <dbReference type="Proteomes" id="UP000006247"/>
    </source>
</evidence>
<dbReference type="HOGENOM" id="CLU_031867_1_0_11"/>
<protein>
    <recommendedName>
        <fullName evidence="4">PPE family domain-containing protein</fullName>
    </recommendedName>
</protein>
<feature type="compositionally biased region" description="Low complexity" evidence="1">
    <location>
        <begin position="344"/>
        <end position="363"/>
    </location>
</feature>
<gene>
    <name evidence="2" type="ORF">CORMATOL_02559</name>
</gene>
<dbReference type="Proteomes" id="UP000006247">
    <property type="component" value="Unassembled WGS sequence"/>
</dbReference>
<sequence>MDLRIDFASLTSAAGNLQGILDATERSSTLAQGTTLGAGYSGMPELSALGAAHGAVLTGGAGSALTILKNFAQQIDWGRYNLERNHDLFENHELGFAQAFTHGDLGGAVHAIKDLATARPDGGFGNFSFPTPAITPNASLADVIAKLASTDTGQAAQAGESWNTMSAEAATIAAQLTNTAAQLQATNDGTAVDAACRVITDMAQVATQFSANAAHMAATVTYLATIPAAFTPSLVAMKTATDIIQDPVEKTAAEKLALTHFYSVYGPAIQAAIPATRNLTQPLPGGGGGGGVAGMTEQVGQDFPTVQQLRHSMASGIEQVHQQYHPNPAGQRTPHAYGSPPTTPHQGQLGQPGQMGPANMPAAPGGGGISPHYHPAPGHYGGQGTTNASQIATERAAYALPAEITGAGAAHSTNPLGGGQAPAAPGIGGVSGRPMPTGHGGVGSIGGLGGFPGAPRLAAPRGAGIGASGSGGSGSRGVSSNFRESCGRMGGTGTGGTGAATTGRGGVAGGGAMMGGIPPGGRGSRSGGKRRKATCGTTVKGVLRRVEQTQNQQGLLGPRPATVPGVIGHWVRKAPQERTAADYGC</sequence>
<feature type="region of interest" description="Disordered" evidence="1">
    <location>
        <begin position="324"/>
        <end position="386"/>
    </location>
</feature>
<feature type="compositionally biased region" description="Gly residues" evidence="1">
    <location>
        <begin position="438"/>
        <end position="447"/>
    </location>
</feature>
<accession>C0E6C6</accession>
<name>C0E6C6_9CORY</name>
<reference evidence="2 3" key="1">
    <citation type="submission" date="2009-01" db="EMBL/GenBank/DDBJ databases">
        <authorList>
            <person name="Fulton L."/>
            <person name="Clifton S."/>
            <person name="Chinwalla A.T."/>
            <person name="Mitreva M."/>
            <person name="Sodergren E."/>
            <person name="Weinstock G."/>
            <person name="Clifton S."/>
            <person name="Dooling D.J."/>
            <person name="Fulton B."/>
            <person name="Minx P."/>
            <person name="Pepin K.H."/>
            <person name="Johnson M."/>
            <person name="Bhonagiri V."/>
            <person name="Nash W.E."/>
            <person name="Mardis E.R."/>
            <person name="Wilson R.K."/>
        </authorList>
    </citation>
    <scope>NUCLEOTIDE SEQUENCE [LARGE SCALE GENOMIC DNA]</scope>
    <source>
        <strain evidence="2 3">ATCC 33806</strain>
    </source>
</reference>
<evidence type="ECO:0000313" key="2">
    <source>
        <dbReference type="EMBL" id="EEG25967.1"/>
    </source>
</evidence>
<feature type="compositionally biased region" description="Gly residues" evidence="1">
    <location>
        <begin position="416"/>
        <end position="431"/>
    </location>
</feature>
<dbReference type="RefSeq" id="WP_005522774.1">
    <property type="nucleotide sequence ID" value="NZ_EQ973330.1"/>
</dbReference>
<evidence type="ECO:0000256" key="1">
    <source>
        <dbReference type="SAM" id="MobiDB-lite"/>
    </source>
</evidence>
<proteinExistence type="predicted"/>